<keyword evidence="1" id="KW-0472">Membrane</keyword>
<organism evidence="2 3">
    <name type="scientific">Syphacia muris</name>
    <dbReference type="NCBI Taxonomy" id="451379"/>
    <lineage>
        <taxon>Eukaryota</taxon>
        <taxon>Metazoa</taxon>
        <taxon>Ecdysozoa</taxon>
        <taxon>Nematoda</taxon>
        <taxon>Chromadorea</taxon>
        <taxon>Rhabditida</taxon>
        <taxon>Spirurina</taxon>
        <taxon>Oxyuridomorpha</taxon>
        <taxon>Oxyuroidea</taxon>
        <taxon>Oxyuridae</taxon>
        <taxon>Syphacia</taxon>
    </lineage>
</organism>
<keyword evidence="2" id="KW-1185">Reference proteome</keyword>
<name>A0A0N5ARK0_9BILA</name>
<dbReference type="WBParaSite" id="SMUV_0000735101-mRNA-1">
    <property type="protein sequence ID" value="SMUV_0000735101-mRNA-1"/>
    <property type="gene ID" value="SMUV_0000735101"/>
</dbReference>
<evidence type="ECO:0000313" key="3">
    <source>
        <dbReference type="WBParaSite" id="SMUV_0000735101-mRNA-1"/>
    </source>
</evidence>
<evidence type="ECO:0000313" key="2">
    <source>
        <dbReference type="Proteomes" id="UP000046393"/>
    </source>
</evidence>
<protein>
    <submittedName>
        <fullName evidence="3">Sporozoite invasion-associated protein 1</fullName>
    </submittedName>
</protein>
<keyword evidence="1" id="KW-0812">Transmembrane</keyword>
<keyword evidence="1" id="KW-1133">Transmembrane helix</keyword>
<dbReference type="Proteomes" id="UP000046393">
    <property type="component" value="Unplaced"/>
</dbReference>
<evidence type="ECO:0000256" key="1">
    <source>
        <dbReference type="SAM" id="Phobius"/>
    </source>
</evidence>
<accession>A0A0N5ARK0</accession>
<reference evidence="3" key="1">
    <citation type="submission" date="2017-02" db="UniProtKB">
        <authorList>
            <consortium name="WormBaseParasite"/>
        </authorList>
    </citation>
    <scope>IDENTIFICATION</scope>
</reference>
<proteinExistence type="predicted"/>
<sequence>MTINDDAAAQCKYLFLVFALHIFGCWQLAYCIPKRGNEPWSIILCKFADIDFEPKPKHWFEQWIAGANQPGMHQNKSKGTSMVFTAFKELLDRKKLTIIAEANLLSQKVTDSIERYFDDVSNRIYSIKSSQVHGWYKLNHSLSEVKKLTETDLKLTDSERYFALYDKIKQLCINAAENAGEYLYNRKITVINAEHNAVYGKKYGILITPKFIFTSALVHEMVHSFFIGHSYSDRSVTVFPHASVGEYDDVYDLMSTANAMMYPSSFGNSGPGLNGPHLDYLGWLPMHRIAFFGRDGRNNYTMRISSNSVSHNATKGWLLVLIPYDRDDPGNVYTVEFRTKSGQDSGLKYDAVIIHKIKRFGSNYYSAVITHSHNRYELNTGEEWVKFLGFDNTLQAQYIKIRVKNINTTQNYADVRIISTFDPNACNSEEVTVKLKPVESSHSLKHICVPKSGKYDKNELLRLQTLRHRFYADRLTFGMNECVSGKVWRSIDPYDYVCVEASRVSDIIKDQKPSGLRKSENGRCNKPFVLRNAFYGDQNCVNINERVQIRQENLDISKTLKYYSFFNGEDTVE</sequence>
<feature type="transmembrane region" description="Helical" evidence="1">
    <location>
        <begin position="12"/>
        <end position="30"/>
    </location>
</feature>
<dbReference type="AlphaFoldDB" id="A0A0N5ARK0"/>